<keyword evidence="4" id="KW-1185">Reference proteome</keyword>
<evidence type="ECO:0008006" key="5">
    <source>
        <dbReference type="Google" id="ProtNLM"/>
    </source>
</evidence>
<feature type="compositionally biased region" description="Low complexity" evidence="1">
    <location>
        <begin position="106"/>
        <end position="119"/>
    </location>
</feature>
<evidence type="ECO:0000256" key="2">
    <source>
        <dbReference type="SAM" id="SignalP"/>
    </source>
</evidence>
<name>A0A2Z2NUD2_9GAMM</name>
<organism evidence="3 4">
    <name type="scientific">Granulosicoccus antarcticus IMCC3135</name>
    <dbReference type="NCBI Taxonomy" id="1192854"/>
    <lineage>
        <taxon>Bacteria</taxon>
        <taxon>Pseudomonadati</taxon>
        <taxon>Pseudomonadota</taxon>
        <taxon>Gammaproteobacteria</taxon>
        <taxon>Chromatiales</taxon>
        <taxon>Granulosicoccaceae</taxon>
        <taxon>Granulosicoccus</taxon>
    </lineage>
</organism>
<dbReference type="EMBL" id="CP018632">
    <property type="protein sequence ID" value="ASJ72370.1"/>
    <property type="molecule type" value="Genomic_DNA"/>
</dbReference>
<reference evidence="3 4" key="1">
    <citation type="submission" date="2016-12" db="EMBL/GenBank/DDBJ databases">
        <authorList>
            <person name="Song W.-J."/>
            <person name="Kurnit D.M."/>
        </authorList>
    </citation>
    <scope>NUCLEOTIDE SEQUENCE [LARGE SCALE GENOMIC DNA]</scope>
    <source>
        <strain evidence="3 4">IMCC3135</strain>
    </source>
</reference>
<accession>A0A2Z2NUD2</accession>
<feature type="chain" id="PRO_5016232591" description="Outer membrane protein beta-barrel domain-containing protein" evidence="2">
    <location>
        <begin position="23"/>
        <end position="401"/>
    </location>
</feature>
<feature type="region of interest" description="Disordered" evidence="1">
    <location>
        <begin position="106"/>
        <end position="131"/>
    </location>
</feature>
<dbReference type="AlphaFoldDB" id="A0A2Z2NUD2"/>
<proteinExistence type="predicted"/>
<keyword evidence="2" id="KW-0732">Signal</keyword>
<feature type="signal peptide" evidence="2">
    <location>
        <begin position="1"/>
        <end position="22"/>
    </location>
</feature>
<evidence type="ECO:0000256" key="1">
    <source>
        <dbReference type="SAM" id="MobiDB-lite"/>
    </source>
</evidence>
<feature type="compositionally biased region" description="Basic and acidic residues" evidence="1">
    <location>
        <begin position="120"/>
        <end position="130"/>
    </location>
</feature>
<dbReference type="Proteomes" id="UP000250079">
    <property type="component" value="Chromosome"/>
</dbReference>
<protein>
    <recommendedName>
        <fullName evidence="5">Outer membrane protein beta-barrel domain-containing protein</fullName>
    </recommendedName>
</protein>
<dbReference type="KEGG" id="gai:IMCC3135_11400"/>
<evidence type="ECO:0000313" key="3">
    <source>
        <dbReference type="EMBL" id="ASJ72370.1"/>
    </source>
</evidence>
<evidence type="ECO:0000313" key="4">
    <source>
        <dbReference type="Proteomes" id="UP000250079"/>
    </source>
</evidence>
<gene>
    <name evidence="3" type="ORF">IMCC3135_11400</name>
</gene>
<sequence length="401" mass="43336">MRLYLVKSAVALVLYSSMSISAADGSSNETVGSNVVTIGGQRYVRANEQASAAGGGISSRIILDGKLYLLDDGKLDPATVFRETTNGSLAASAKNIKAPVIASEGAKKAASSEQQSRSQAFDEQRRRDARATSLQIAVERQRVSRLRAELYKDQQVIDVEALNIEKARLEQMSASRAMAALKAANELDVENARTEQSVSIVQVLPTETTDTDHSLIPTLSAASPLTETAHHKPLAPIEGGQKFRYLEVLLVNYDVGGNGVLLEASGSGGSRVNFFGKLGVTDEYQEILVGGGYYLKPARVDRLTLALLAGIEYGSFELVDKQSPSVAIDFSDSGFYLAAMSRLMLTRRFEINAGVGYSSFFEGDALLFGGANYQIGRKLDLLTRFELGDNDLLGIGLRYYY</sequence>